<evidence type="ECO:0000256" key="7">
    <source>
        <dbReference type="ARBA" id="ARBA00022842"/>
    </source>
</evidence>
<evidence type="ECO:0000256" key="1">
    <source>
        <dbReference type="ARBA" id="ARBA00001946"/>
    </source>
</evidence>
<feature type="domain" description="tRNA nucleotidyltransferase/poly(A) polymerase RNA and SrmB- binding" evidence="9">
    <location>
        <begin position="154"/>
        <end position="194"/>
    </location>
</feature>
<dbReference type="GO" id="GO:0016779">
    <property type="term" value="F:nucleotidyltransferase activity"/>
    <property type="evidence" value="ECO:0007669"/>
    <property type="project" value="UniProtKB-KW"/>
</dbReference>
<dbReference type="InterPro" id="IPR043519">
    <property type="entry name" value="NT_sf"/>
</dbReference>
<evidence type="ECO:0000256" key="2">
    <source>
        <dbReference type="ARBA" id="ARBA00022679"/>
    </source>
</evidence>
<keyword evidence="4 10" id="KW-0548">Nucleotidyltransferase</keyword>
<evidence type="ECO:0000313" key="10">
    <source>
        <dbReference type="EMBL" id="VAY88104.1"/>
    </source>
</evidence>
<dbReference type="InterPro" id="IPR002646">
    <property type="entry name" value="PolA_pol_head_dom"/>
</dbReference>
<feature type="domain" description="Poly A polymerase head" evidence="8">
    <location>
        <begin position="2"/>
        <end position="113"/>
    </location>
</feature>
<accession>A0A3B1E277</accession>
<evidence type="ECO:0000256" key="5">
    <source>
        <dbReference type="ARBA" id="ARBA00022723"/>
    </source>
</evidence>
<dbReference type="InterPro" id="IPR050264">
    <property type="entry name" value="Bact_CCA-adding_enz_type3_sf"/>
</dbReference>
<dbReference type="InterPro" id="IPR032828">
    <property type="entry name" value="PolyA_RNA-bd"/>
</dbReference>
<gene>
    <name evidence="10" type="ORF">MNB_ARC-1_788</name>
</gene>
<dbReference type="AlphaFoldDB" id="A0A3B1E277"/>
<dbReference type="GO" id="GO:0046872">
    <property type="term" value="F:metal ion binding"/>
    <property type="evidence" value="ECO:0007669"/>
    <property type="project" value="UniProtKB-KW"/>
</dbReference>
<evidence type="ECO:0000256" key="6">
    <source>
        <dbReference type="ARBA" id="ARBA00022741"/>
    </source>
</evidence>
<dbReference type="Pfam" id="PF01743">
    <property type="entry name" value="PolyA_pol"/>
    <property type="match status" value="1"/>
</dbReference>
<dbReference type="SUPFAM" id="SSF81301">
    <property type="entry name" value="Nucleotidyltransferase"/>
    <property type="match status" value="1"/>
</dbReference>
<evidence type="ECO:0000259" key="9">
    <source>
        <dbReference type="Pfam" id="PF12627"/>
    </source>
</evidence>
<keyword evidence="2 10" id="KW-0808">Transferase</keyword>
<keyword evidence="7" id="KW-0460">Magnesium</keyword>
<dbReference type="PANTHER" id="PTHR46173:SF1">
    <property type="entry name" value="CCA TRNA NUCLEOTIDYLTRANSFERASE 1, MITOCHONDRIAL"/>
    <property type="match status" value="1"/>
</dbReference>
<dbReference type="PANTHER" id="PTHR46173">
    <property type="entry name" value="CCA TRNA NUCLEOTIDYLTRANSFERASE 1, MITOCHONDRIAL"/>
    <property type="match status" value="1"/>
</dbReference>
<comment type="cofactor">
    <cofactor evidence="1">
        <name>Mg(2+)</name>
        <dbReference type="ChEBI" id="CHEBI:18420"/>
    </cofactor>
</comment>
<sequence>MREYLNNGHISDIDIEIYDISANKLHSLMNSINANSYGKSFFVYKYKDIDIALARSEKQVSNHHNGFEVKIESSERKACVRRDFKMNSIMMNLFTYEILDIFNGINDIKNKTVSIINETRFKEDSLRVLRAVQFCARLGFRCDKYSINIMQNISIDNISNSRIFAELEKLFLASYLHIGWFYFVKLGIFKYIFKKNCPYGRFANTYKKLKTLNIKSNKELYRFYFLYVIFEEFHFNKRKFFNKNNIFPNIYKKILIKQKYTPKNTTDKFLIALSLRYPLKDWLGCENKEIKKRAMKLDIYEKSFQPTISIDEIIKMGYKKEEIKIKFKELAYKEIKQIRQLANNDTD</sequence>
<reference evidence="10" key="1">
    <citation type="submission" date="2018-10" db="EMBL/GenBank/DDBJ databases">
        <authorList>
            <person name="Aoki K."/>
        </authorList>
    </citation>
    <scope>NUCLEOTIDE SEQUENCE</scope>
</reference>
<dbReference type="GO" id="GO:0008033">
    <property type="term" value="P:tRNA processing"/>
    <property type="evidence" value="ECO:0007669"/>
    <property type="project" value="UniProtKB-KW"/>
</dbReference>
<evidence type="ECO:0000259" key="8">
    <source>
        <dbReference type="Pfam" id="PF01743"/>
    </source>
</evidence>
<evidence type="ECO:0000256" key="4">
    <source>
        <dbReference type="ARBA" id="ARBA00022695"/>
    </source>
</evidence>
<dbReference type="GO" id="GO:0000166">
    <property type="term" value="F:nucleotide binding"/>
    <property type="evidence" value="ECO:0007669"/>
    <property type="project" value="UniProtKB-KW"/>
</dbReference>
<dbReference type="Gene3D" id="3.30.460.10">
    <property type="entry name" value="Beta Polymerase, domain 2"/>
    <property type="match status" value="1"/>
</dbReference>
<organism evidence="10">
    <name type="scientific">hydrothermal vent metagenome</name>
    <dbReference type="NCBI Taxonomy" id="652676"/>
    <lineage>
        <taxon>unclassified sequences</taxon>
        <taxon>metagenomes</taxon>
        <taxon>ecological metagenomes</taxon>
    </lineage>
</organism>
<dbReference type="SUPFAM" id="SSF81891">
    <property type="entry name" value="Poly A polymerase C-terminal region-like"/>
    <property type="match status" value="1"/>
</dbReference>
<evidence type="ECO:0000256" key="3">
    <source>
        <dbReference type="ARBA" id="ARBA00022694"/>
    </source>
</evidence>
<name>A0A3B1E277_9ZZZZ</name>
<dbReference type="GO" id="GO:0000049">
    <property type="term" value="F:tRNA binding"/>
    <property type="evidence" value="ECO:0007669"/>
    <property type="project" value="TreeGrafter"/>
</dbReference>
<keyword evidence="6" id="KW-0547">Nucleotide-binding</keyword>
<keyword evidence="3" id="KW-0819">tRNA processing</keyword>
<keyword evidence="5" id="KW-0479">Metal-binding</keyword>
<protein>
    <submittedName>
        <fullName evidence="10">tRNA nucleotidyltransferase</fullName>
        <ecNumber evidence="10">2.7.7.21</ecNumber>
    </submittedName>
</protein>
<proteinExistence type="predicted"/>
<dbReference type="EC" id="2.7.7.21" evidence="10"/>
<dbReference type="Gene3D" id="1.10.3090.10">
    <property type="entry name" value="cca-adding enzyme, domain 2"/>
    <property type="match status" value="1"/>
</dbReference>
<dbReference type="EMBL" id="UOYO01000046">
    <property type="protein sequence ID" value="VAY88104.1"/>
    <property type="molecule type" value="Genomic_DNA"/>
</dbReference>
<dbReference type="Pfam" id="PF12627">
    <property type="entry name" value="PolyA_pol_RNAbd"/>
    <property type="match status" value="1"/>
</dbReference>